<keyword evidence="3" id="KW-0132">Cell division</keyword>
<dbReference type="GeneID" id="68107676"/>
<evidence type="ECO:0000259" key="7">
    <source>
        <dbReference type="PROSITE" id="PS50815"/>
    </source>
</evidence>
<keyword evidence="5" id="KW-0539">Nucleus</keyword>
<reference evidence="8 9" key="1">
    <citation type="journal article" date="2019" name="Sci. Rep.">
        <title>Nanopore sequencing improves the draft genome of the human pathogenic amoeba Naegleria fowleri.</title>
        <authorList>
            <person name="Liechti N."/>
            <person name="Schurch N."/>
            <person name="Bruggmann R."/>
            <person name="Wittwer M."/>
        </authorList>
    </citation>
    <scope>NUCLEOTIDE SEQUENCE [LARGE SCALE GENOMIC DNA]</scope>
    <source>
        <strain evidence="8 9">ATCC 30894</strain>
    </source>
</reference>
<dbReference type="OMA" id="WQFDVEI"/>
<evidence type="ECO:0000256" key="6">
    <source>
        <dbReference type="ARBA" id="ARBA00023306"/>
    </source>
</evidence>
<dbReference type="Proteomes" id="UP000444721">
    <property type="component" value="Unassembled WGS sequence"/>
</dbReference>
<feature type="domain" description="HORMA" evidence="7">
    <location>
        <begin position="13"/>
        <end position="196"/>
    </location>
</feature>
<sequence>MSATAQANCITLKGSTEIVAEFFGYSVNSLLYQRGIYPPESFTKVSKYGLPMMVTTDETLKKYLSQVLNQLSAWLLQKQVQQLVLVISSVNTSEVLERWQFVIETDSEVTATEGHKIKDPKEITSEIQAVIRQITASVTFLPLLNGPCTFDLLVYTSKDTCVPIAWEESDPKYIVHSSEVRLRSFTTKVHKVDTLVSYKDL</sequence>
<dbReference type="OrthoDB" id="1806at2759"/>
<comment type="subcellular location">
    <subcellularLocation>
        <location evidence="1">Nucleus</location>
    </subcellularLocation>
</comment>
<dbReference type="VEuPathDB" id="AmoebaDB:NfTy_001310"/>
<dbReference type="InterPro" id="IPR036570">
    <property type="entry name" value="HORMA_dom_sf"/>
</dbReference>
<dbReference type="PANTHER" id="PTHR11842:SF11">
    <property type="entry name" value="MITOTIC SPINDLE ASSEMBLY CHECKPOINT PROTEIN MAD2A"/>
    <property type="match status" value="1"/>
</dbReference>
<dbReference type="Gene3D" id="3.30.900.10">
    <property type="entry name" value="HORMA domain"/>
    <property type="match status" value="1"/>
</dbReference>
<dbReference type="InterPro" id="IPR045091">
    <property type="entry name" value="Mad2-like"/>
</dbReference>
<dbReference type="GO" id="GO:0005737">
    <property type="term" value="C:cytoplasm"/>
    <property type="evidence" value="ECO:0007669"/>
    <property type="project" value="TreeGrafter"/>
</dbReference>
<evidence type="ECO:0000256" key="4">
    <source>
        <dbReference type="ARBA" id="ARBA00022776"/>
    </source>
</evidence>
<dbReference type="SUPFAM" id="SSF56019">
    <property type="entry name" value="The spindle assembly checkpoint protein mad2"/>
    <property type="match status" value="1"/>
</dbReference>
<dbReference type="GO" id="GO:0007094">
    <property type="term" value="P:mitotic spindle assembly checkpoint signaling"/>
    <property type="evidence" value="ECO:0007669"/>
    <property type="project" value="TreeGrafter"/>
</dbReference>
<keyword evidence="6" id="KW-0131">Cell cycle</keyword>
<dbReference type="EMBL" id="VFQX01000002">
    <property type="protein sequence ID" value="KAF0984559.1"/>
    <property type="molecule type" value="Genomic_DNA"/>
</dbReference>
<dbReference type="Pfam" id="PF02301">
    <property type="entry name" value="HORMA"/>
    <property type="match status" value="1"/>
</dbReference>
<dbReference type="GO" id="GO:0000776">
    <property type="term" value="C:kinetochore"/>
    <property type="evidence" value="ECO:0007669"/>
    <property type="project" value="TreeGrafter"/>
</dbReference>
<evidence type="ECO:0000313" key="8">
    <source>
        <dbReference type="EMBL" id="KAF0984559.1"/>
    </source>
</evidence>
<dbReference type="PANTHER" id="PTHR11842">
    <property type="entry name" value="MITOTIC SPINDLE ASSEMBLY CHECKPOINT PROTEIN MAD2"/>
    <property type="match status" value="1"/>
</dbReference>
<dbReference type="VEuPathDB" id="AmoebaDB:NF0129000"/>
<evidence type="ECO:0000256" key="1">
    <source>
        <dbReference type="ARBA" id="ARBA00004123"/>
    </source>
</evidence>
<dbReference type="AlphaFoldDB" id="A0A6A5CGY2"/>
<evidence type="ECO:0000256" key="5">
    <source>
        <dbReference type="ARBA" id="ARBA00023242"/>
    </source>
</evidence>
<dbReference type="VEuPathDB" id="AmoebaDB:FDP41_000458"/>
<evidence type="ECO:0000256" key="2">
    <source>
        <dbReference type="ARBA" id="ARBA00010348"/>
    </source>
</evidence>
<comment type="similarity">
    <text evidence="2">Belongs to the MAD2 family.</text>
</comment>
<protein>
    <recommendedName>
        <fullName evidence="7">HORMA domain-containing protein</fullName>
    </recommendedName>
</protein>
<gene>
    <name evidence="8" type="ORF">FDP41_000458</name>
</gene>
<dbReference type="PROSITE" id="PS50815">
    <property type="entry name" value="HORMA"/>
    <property type="match status" value="1"/>
</dbReference>
<organism evidence="8 9">
    <name type="scientific">Naegleria fowleri</name>
    <name type="common">Brain eating amoeba</name>
    <dbReference type="NCBI Taxonomy" id="5763"/>
    <lineage>
        <taxon>Eukaryota</taxon>
        <taxon>Discoba</taxon>
        <taxon>Heterolobosea</taxon>
        <taxon>Tetramitia</taxon>
        <taxon>Eutetramitia</taxon>
        <taxon>Vahlkampfiidae</taxon>
        <taxon>Naegleria</taxon>
    </lineage>
</organism>
<evidence type="ECO:0000313" key="9">
    <source>
        <dbReference type="Proteomes" id="UP000444721"/>
    </source>
</evidence>
<evidence type="ECO:0000256" key="3">
    <source>
        <dbReference type="ARBA" id="ARBA00022618"/>
    </source>
</evidence>
<proteinExistence type="inferred from homology"/>
<keyword evidence="9" id="KW-1185">Reference proteome</keyword>
<dbReference type="FunFam" id="3.30.900.10:FF:000002">
    <property type="entry name" value="Mitotic spindle assembly checkpoint protein MAD2A"/>
    <property type="match status" value="1"/>
</dbReference>
<dbReference type="GO" id="GO:0005654">
    <property type="term" value="C:nucleoplasm"/>
    <property type="evidence" value="ECO:0007669"/>
    <property type="project" value="TreeGrafter"/>
</dbReference>
<comment type="caution">
    <text evidence="8">The sequence shown here is derived from an EMBL/GenBank/DDBJ whole genome shotgun (WGS) entry which is preliminary data.</text>
</comment>
<accession>A0A6A5CGY2</accession>
<keyword evidence="4" id="KW-0498">Mitosis</keyword>
<name>A0A6A5CGY2_NAEFO</name>
<dbReference type="GO" id="GO:0051301">
    <property type="term" value="P:cell division"/>
    <property type="evidence" value="ECO:0007669"/>
    <property type="project" value="UniProtKB-KW"/>
</dbReference>
<dbReference type="RefSeq" id="XP_044569272.1">
    <property type="nucleotide sequence ID" value="XM_044708009.1"/>
</dbReference>
<dbReference type="InterPro" id="IPR003511">
    <property type="entry name" value="HORMA_dom"/>
</dbReference>